<keyword evidence="2" id="KW-0539">Nucleus</keyword>
<dbReference type="PANTHER" id="PTHR20938">
    <property type="entry name" value="INTEGRATOR COMPLEX SUBUNIT 4"/>
    <property type="match status" value="1"/>
</dbReference>
<evidence type="ECO:0000256" key="2">
    <source>
        <dbReference type="ARBA" id="ARBA00023242"/>
    </source>
</evidence>
<dbReference type="GO" id="GO:0005634">
    <property type="term" value="C:nucleus"/>
    <property type="evidence" value="ECO:0007669"/>
    <property type="project" value="UniProtKB-SubCell"/>
</dbReference>
<dbReference type="Gramene" id="rna-gnl|WGS:NBSK|LSAT_5X149661_mrna">
    <property type="protein sequence ID" value="cds-PLY69144.1"/>
    <property type="gene ID" value="gene-LSAT_5X149661"/>
</dbReference>
<dbReference type="SUPFAM" id="SSF48371">
    <property type="entry name" value="ARM repeat"/>
    <property type="match status" value="1"/>
</dbReference>
<dbReference type="InterPro" id="IPR016024">
    <property type="entry name" value="ARM-type_fold"/>
</dbReference>
<dbReference type="PANTHER" id="PTHR20938:SF0">
    <property type="entry name" value="INTEGRATOR COMPLEX SUBUNIT 4"/>
    <property type="match status" value="1"/>
</dbReference>
<evidence type="ECO:0000313" key="5">
    <source>
        <dbReference type="Proteomes" id="UP000235145"/>
    </source>
</evidence>
<dbReference type="InterPro" id="IPR057412">
    <property type="entry name" value="INTS4_C"/>
</dbReference>
<accession>A0A9R1XDJ8</accession>
<dbReference type="AlphaFoldDB" id="A0A9R1XDJ8"/>
<dbReference type="GO" id="GO:0010496">
    <property type="term" value="P:intercellular transport"/>
    <property type="evidence" value="ECO:0000318"/>
    <property type="project" value="GO_Central"/>
</dbReference>
<sequence length="897" mass="101230">MEQKLLSNFEQICKNQTKISLKSFSIARTLLVNPSTSDQTISSILQNLETLSTAVSASNPQFYHLHVITLLCEISIVRRHFSPRITTILHSLSLHCPNITPRAAGLALSTSVSIYPASASNLVSAFSEGTEGLFLSLCFGSCVPVRQRLLSDVEIFNVRPSLLLTVLTGFTKDPYPYVRKAALDGLIGLCKCIVVEDRGMIEGCYLRAVELLFDTEECVRCSAVHMVSEWGKFLVANSEGKSKRDWSDALYVQLCSMVRDMSMNVKIEAFNALGKLGMTSEYILMQTLSKKVLPITKEKTLHGQLSRKHSNLPASSAAGAFIHGLEDEFHEVRSCACYSMRMPAILSAGFATGALGLLMDVLNDDSVVVRLQALETMHHMAVYGHLKVQEMHMHMFLGALIDMNSSIRLTARKVLRLTKLHDLILFKLVVDSLIQSLEKYPQDEMDALSLIFDIGRNHGSFAISIIKEFFPEVDPSSECNWDFNNSKTAAHLVLAISIPLSHGKQQQLDSIPSIIYSYAVTILGRISRSLTGVMNQDTLLAYLSHCSRSSGPHLIEFMKGEDKMVEDDVATKIDTQITCPVSVRLDVVHNNNDGDFEVHDNADNYIKFILANIVQVWPLVKFGCIHEVLTTLRSWKEELATFITDPSCQSNSHLTFTSQYLDVVKLLSKAWWHVMCPMDLICKESGNLGYILQKLENKLRELQHRFIGLSKEEELHIQELTHVASTLKSSIFDESAIKKLQFFSLKEIIFHENIKYMDAEVDVGDKYKYKYKYNDWLNPIPFVAGLPVGIPLKIRLHNVPIETKLWVKMTMYEKLREYVYVDLKQFEGCEKVREFTFMPPFHRTPKVNCFVLRVCVGMECLCEEEVDGFRGHGGPTHELVYLCKEKEVFLSMVGKKG</sequence>
<dbReference type="Gene3D" id="1.25.10.10">
    <property type="entry name" value="Leucine-rich Repeat Variant"/>
    <property type="match status" value="1"/>
</dbReference>
<evidence type="ECO:0000313" key="4">
    <source>
        <dbReference type="EMBL" id="KAJ0204272.1"/>
    </source>
</evidence>
<feature type="domain" description="Integrator complex subunit 4/Protein SIEL C-terminal Ig-like" evidence="3">
    <location>
        <begin position="778"/>
        <end position="891"/>
    </location>
</feature>
<dbReference type="GO" id="GO:0005768">
    <property type="term" value="C:endosome"/>
    <property type="evidence" value="ECO:0000318"/>
    <property type="project" value="GO_Central"/>
</dbReference>
<proteinExistence type="predicted"/>
<organism evidence="4 5">
    <name type="scientific">Lactuca sativa</name>
    <name type="common">Garden lettuce</name>
    <dbReference type="NCBI Taxonomy" id="4236"/>
    <lineage>
        <taxon>Eukaryota</taxon>
        <taxon>Viridiplantae</taxon>
        <taxon>Streptophyta</taxon>
        <taxon>Embryophyta</taxon>
        <taxon>Tracheophyta</taxon>
        <taxon>Spermatophyta</taxon>
        <taxon>Magnoliopsida</taxon>
        <taxon>eudicotyledons</taxon>
        <taxon>Gunneridae</taxon>
        <taxon>Pentapetalae</taxon>
        <taxon>asterids</taxon>
        <taxon>campanulids</taxon>
        <taxon>Asterales</taxon>
        <taxon>Asteraceae</taxon>
        <taxon>Cichorioideae</taxon>
        <taxon>Cichorieae</taxon>
        <taxon>Lactucinae</taxon>
        <taxon>Lactuca</taxon>
    </lineage>
</organism>
<name>A0A9R1XDJ8_LACSA</name>
<gene>
    <name evidence="4" type="ORF">LSAT_V11C500283170</name>
</gene>
<dbReference type="EMBL" id="NBSK02000005">
    <property type="protein sequence ID" value="KAJ0204272.1"/>
    <property type="molecule type" value="Genomic_DNA"/>
</dbReference>
<reference evidence="4 5" key="1">
    <citation type="journal article" date="2017" name="Nat. Commun.">
        <title>Genome assembly with in vitro proximity ligation data and whole-genome triplication in lettuce.</title>
        <authorList>
            <person name="Reyes-Chin-Wo S."/>
            <person name="Wang Z."/>
            <person name="Yang X."/>
            <person name="Kozik A."/>
            <person name="Arikit S."/>
            <person name="Song C."/>
            <person name="Xia L."/>
            <person name="Froenicke L."/>
            <person name="Lavelle D.O."/>
            <person name="Truco M.J."/>
            <person name="Xia R."/>
            <person name="Zhu S."/>
            <person name="Xu C."/>
            <person name="Xu H."/>
            <person name="Xu X."/>
            <person name="Cox K."/>
            <person name="Korf I."/>
            <person name="Meyers B.C."/>
            <person name="Michelmore R.W."/>
        </authorList>
    </citation>
    <scope>NUCLEOTIDE SEQUENCE [LARGE SCALE GENOMIC DNA]</scope>
    <source>
        <strain evidence="5">cv. Salinas</strain>
        <tissue evidence="4">Seedlings</tissue>
    </source>
</reference>
<keyword evidence="5" id="KW-1185">Reference proteome</keyword>
<dbReference type="OrthoDB" id="18190at2759"/>
<dbReference type="InterPro" id="IPR011989">
    <property type="entry name" value="ARM-like"/>
</dbReference>
<protein>
    <recommendedName>
        <fullName evidence="3">Integrator complex subunit 4/Protein SIEL C-terminal Ig-like domain-containing protein</fullName>
    </recommendedName>
</protein>
<evidence type="ECO:0000259" key="3">
    <source>
        <dbReference type="Pfam" id="PF25458"/>
    </source>
</evidence>
<evidence type="ECO:0000256" key="1">
    <source>
        <dbReference type="ARBA" id="ARBA00004123"/>
    </source>
</evidence>
<dbReference type="Proteomes" id="UP000235145">
    <property type="component" value="Unassembled WGS sequence"/>
</dbReference>
<comment type="caution">
    <text evidence="4">The sequence shown here is derived from an EMBL/GenBank/DDBJ whole genome shotgun (WGS) entry which is preliminary data.</text>
</comment>
<dbReference type="Pfam" id="PF25458">
    <property type="entry name" value="INTS4_C"/>
    <property type="match status" value="1"/>
</dbReference>
<comment type="subcellular location">
    <subcellularLocation>
        <location evidence="1">Nucleus</location>
    </subcellularLocation>
</comment>